<protein>
    <recommendedName>
        <fullName evidence="1">ribose-phosphate diphosphokinase</fullName>
        <ecNumber evidence="1">2.7.6.1</ecNumber>
    </recommendedName>
</protein>
<dbReference type="EMBL" id="CP003541">
    <property type="protein sequence ID" value="AFP83520.1"/>
    <property type="molecule type" value="Genomic_DNA"/>
</dbReference>
<keyword evidence="5" id="KW-0547">Nucleotide-binding</keyword>
<evidence type="ECO:0000256" key="3">
    <source>
        <dbReference type="ARBA" id="ARBA00022723"/>
    </source>
</evidence>
<name>J7GZU2_CARRU</name>
<gene>
    <name evidence="11" type="primary">prs</name>
    <name evidence="11" type="ORF">A33U_051</name>
</gene>
<keyword evidence="8" id="KW-0460">Magnesium</keyword>
<dbReference type="Gene3D" id="3.40.50.2020">
    <property type="match status" value="2"/>
</dbReference>
<evidence type="ECO:0000256" key="7">
    <source>
        <dbReference type="ARBA" id="ARBA00022840"/>
    </source>
</evidence>
<dbReference type="SUPFAM" id="SSF53271">
    <property type="entry name" value="PRTase-like"/>
    <property type="match status" value="2"/>
</dbReference>
<dbReference type="InterPro" id="IPR029057">
    <property type="entry name" value="PRTase-like"/>
</dbReference>
<dbReference type="HOGENOM" id="CLU_033546_2_0_6"/>
<dbReference type="InterPro" id="IPR000836">
    <property type="entry name" value="PRTase_dom"/>
</dbReference>
<keyword evidence="2" id="KW-0808">Transferase</keyword>
<dbReference type="GO" id="GO:0000287">
    <property type="term" value="F:magnesium ion binding"/>
    <property type="evidence" value="ECO:0007669"/>
    <property type="project" value="InterPro"/>
</dbReference>
<keyword evidence="7" id="KW-0067">ATP-binding</keyword>
<evidence type="ECO:0000256" key="5">
    <source>
        <dbReference type="ARBA" id="ARBA00022741"/>
    </source>
</evidence>
<dbReference type="PATRIC" id="fig|1202536.3.peg.45"/>
<dbReference type="InterPro" id="IPR029099">
    <property type="entry name" value="Pribosyltran_N"/>
</dbReference>
<evidence type="ECO:0000259" key="10">
    <source>
        <dbReference type="Pfam" id="PF13793"/>
    </source>
</evidence>
<evidence type="ECO:0000313" key="12">
    <source>
        <dbReference type="Proteomes" id="UP000003932"/>
    </source>
</evidence>
<dbReference type="GO" id="GO:0016301">
    <property type="term" value="F:kinase activity"/>
    <property type="evidence" value="ECO:0007669"/>
    <property type="project" value="UniProtKB-KW"/>
</dbReference>
<evidence type="ECO:0000256" key="8">
    <source>
        <dbReference type="ARBA" id="ARBA00022842"/>
    </source>
</evidence>
<evidence type="ECO:0000313" key="11">
    <source>
        <dbReference type="EMBL" id="AFP83520.1"/>
    </source>
</evidence>
<feature type="domain" description="Ribose-phosphate pyrophosphokinase N-terminal" evidence="10">
    <location>
        <begin position="7"/>
        <end position="99"/>
    </location>
</feature>
<dbReference type="EC" id="2.7.6.1" evidence="1"/>
<keyword evidence="4" id="KW-0545">Nucleotide biosynthesis</keyword>
<evidence type="ECO:0000256" key="9">
    <source>
        <dbReference type="ARBA" id="ARBA00049535"/>
    </source>
</evidence>
<evidence type="ECO:0000256" key="4">
    <source>
        <dbReference type="ARBA" id="ARBA00022727"/>
    </source>
</evidence>
<comment type="catalytic activity">
    <reaction evidence="9">
        <text>D-ribose 5-phosphate + ATP = 5-phospho-alpha-D-ribose 1-diphosphate + AMP + H(+)</text>
        <dbReference type="Rhea" id="RHEA:15609"/>
        <dbReference type="ChEBI" id="CHEBI:15378"/>
        <dbReference type="ChEBI" id="CHEBI:30616"/>
        <dbReference type="ChEBI" id="CHEBI:58017"/>
        <dbReference type="ChEBI" id="CHEBI:78346"/>
        <dbReference type="ChEBI" id="CHEBI:456215"/>
        <dbReference type="EC" id="2.7.6.1"/>
    </reaction>
</comment>
<dbReference type="PANTHER" id="PTHR10210:SF41">
    <property type="entry name" value="RIBOSE-PHOSPHATE PYROPHOSPHOKINASE 1, CHLOROPLASTIC"/>
    <property type="match status" value="1"/>
</dbReference>
<dbReference type="KEGG" id="cru:A33U_051"/>
<dbReference type="SMART" id="SM01400">
    <property type="entry name" value="Pribosyltran_N"/>
    <property type="match status" value="1"/>
</dbReference>
<proteinExistence type="predicted"/>
<dbReference type="GO" id="GO:0005737">
    <property type="term" value="C:cytoplasm"/>
    <property type="evidence" value="ECO:0007669"/>
    <property type="project" value="TreeGrafter"/>
</dbReference>
<dbReference type="CDD" id="cd06223">
    <property type="entry name" value="PRTases_typeI"/>
    <property type="match status" value="1"/>
</dbReference>
<dbReference type="Proteomes" id="UP000003932">
    <property type="component" value="Chromosome"/>
</dbReference>
<dbReference type="Pfam" id="PF13793">
    <property type="entry name" value="Pribosyltran_N"/>
    <property type="match status" value="1"/>
</dbReference>
<dbReference type="AlphaFoldDB" id="J7GZU2"/>
<dbReference type="GO" id="GO:0006164">
    <property type="term" value="P:purine nucleotide biosynthetic process"/>
    <property type="evidence" value="ECO:0007669"/>
    <property type="project" value="TreeGrafter"/>
</dbReference>
<dbReference type="Pfam" id="PF14572">
    <property type="entry name" value="Pribosyl_synth"/>
    <property type="match status" value="1"/>
</dbReference>
<dbReference type="GO" id="GO:0006015">
    <property type="term" value="P:5-phosphoribose 1-diphosphate biosynthetic process"/>
    <property type="evidence" value="ECO:0007669"/>
    <property type="project" value="TreeGrafter"/>
</dbReference>
<dbReference type="GO" id="GO:0002189">
    <property type="term" value="C:ribose phosphate diphosphokinase complex"/>
    <property type="evidence" value="ECO:0007669"/>
    <property type="project" value="TreeGrafter"/>
</dbReference>
<dbReference type="GO" id="GO:0005524">
    <property type="term" value="F:ATP binding"/>
    <property type="evidence" value="ECO:0007669"/>
    <property type="project" value="UniProtKB-KW"/>
</dbReference>
<dbReference type="STRING" id="1202536.A33U_051"/>
<evidence type="ECO:0000256" key="1">
    <source>
        <dbReference type="ARBA" id="ARBA00013247"/>
    </source>
</evidence>
<reference evidence="11 12" key="1">
    <citation type="journal article" date="2012" name="Mol. Biol. Evol.">
        <title>Genome reduction and co-evolution between the primary and secondary bacterial symbionts of psyllids.</title>
        <authorList>
            <person name="Sloan D.B."/>
            <person name="Moran N.A."/>
        </authorList>
    </citation>
    <scope>NUCLEOTIDE SEQUENCE [LARGE SCALE GENOMIC DNA]</scope>
    <source>
        <strain evidence="11 12">CE</strain>
    </source>
</reference>
<sequence length="286" mass="33258">MLNIFNIKKNFLKIEKFKDGEFKIKLLKNFSEKTIFILQSLCDPIHENIIELLLIIDALKRNFIKNIYLIIPYFCYSRQDKLFLNNTSISIKVITNLIDMCKIKKIITIDSHSKNFECLFSSPIKILKSTSLIVNDIIKNNILAEIIISPDIGGIERAKNLANYLNLELVIIDKRRPIVNNIKIYCIIGNVINKNCLIIDDIIDTSNSLIELVNFLFFHKIKKVKAYITHPVFSNNSYLKINNSKIDELIIMDTISLKKKISKIRIITTKYIFIEEIKKTIINYAL</sequence>
<keyword evidence="6 11" id="KW-0418">Kinase</keyword>
<dbReference type="NCBIfam" id="TIGR01251">
    <property type="entry name" value="ribP_PPkin"/>
    <property type="match status" value="1"/>
</dbReference>
<dbReference type="GO" id="GO:0004749">
    <property type="term" value="F:ribose phosphate diphosphokinase activity"/>
    <property type="evidence" value="ECO:0007669"/>
    <property type="project" value="UniProtKB-EC"/>
</dbReference>
<accession>J7GZU2</accession>
<dbReference type="FunFam" id="3.40.50.2020:FF:000007">
    <property type="entry name" value="Ribose-phosphate pyrophosphokinase"/>
    <property type="match status" value="1"/>
</dbReference>
<keyword evidence="3" id="KW-0479">Metal-binding</keyword>
<dbReference type="InterPro" id="IPR005946">
    <property type="entry name" value="Rib-P_diPkinase"/>
</dbReference>
<evidence type="ECO:0000256" key="6">
    <source>
        <dbReference type="ARBA" id="ARBA00022777"/>
    </source>
</evidence>
<dbReference type="PANTHER" id="PTHR10210">
    <property type="entry name" value="RIBOSE-PHOSPHATE DIPHOSPHOKINASE FAMILY MEMBER"/>
    <property type="match status" value="1"/>
</dbReference>
<evidence type="ECO:0000256" key="2">
    <source>
        <dbReference type="ARBA" id="ARBA00022679"/>
    </source>
</evidence>
<organism evidence="11 12">
    <name type="scientific">Candidatus Carsonella ruddii CE isolate Thao2000</name>
    <dbReference type="NCBI Taxonomy" id="1202536"/>
    <lineage>
        <taxon>Bacteria</taxon>
        <taxon>Pseudomonadati</taxon>
        <taxon>Pseudomonadota</taxon>
        <taxon>Gammaproteobacteria</taxon>
        <taxon>Oceanospirillales</taxon>
        <taxon>Halomonadaceae</taxon>
        <taxon>Zymobacter group</taxon>
        <taxon>Candidatus Carsonella</taxon>
    </lineage>
</organism>